<evidence type="ECO:0000313" key="2">
    <source>
        <dbReference type="Proteomes" id="UP000251666"/>
    </source>
</evidence>
<dbReference type="AlphaFoldDB" id="A0A2Z4Z8Z8"/>
<dbReference type="EMBL" id="CP022202">
    <property type="protein sequence ID" value="AXA60093.1"/>
    <property type="molecule type" value="Genomic_DNA"/>
</dbReference>
<dbReference type="InterPro" id="IPR017746">
    <property type="entry name" value="Cellulose_synthase_operon_BcsQ"/>
</dbReference>
<proteinExistence type="predicted"/>
<name>A0A2Z4Z8Z8_9PSED</name>
<dbReference type="Proteomes" id="UP000251666">
    <property type="component" value="Chromosome"/>
</dbReference>
<dbReference type="InterPro" id="IPR027417">
    <property type="entry name" value="P-loop_NTPase"/>
</dbReference>
<dbReference type="RefSeq" id="WP_208666890.1">
    <property type="nucleotide sequence ID" value="NZ_CP022201.1"/>
</dbReference>
<dbReference type="NCBIfam" id="TIGR03371">
    <property type="entry name" value="cellulose_yhjQ"/>
    <property type="match status" value="1"/>
</dbReference>
<dbReference type="PANTHER" id="PTHR13696">
    <property type="entry name" value="P-LOOP CONTAINING NUCLEOSIDE TRIPHOSPHATE HYDROLASE"/>
    <property type="match status" value="1"/>
</dbReference>
<dbReference type="PANTHER" id="PTHR13696:SF99">
    <property type="entry name" value="COBYRINIC ACID AC-DIAMIDE SYNTHASE"/>
    <property type="match status" value="1"/>
</dbReference>
<dbReference type="KEGG" id="pthv:CE140_08575"/>
<dbReference type="Pfam" id="PF06564">
    <property type="entry name" value="CBP_BcsQ"/>
    <property type="match status" value="1"/>
</dbReference>
<reference evidence="2" key="1">
    <citation type="journal article" date="2021" name="Front. Microbiol.">
        <title>Genomic Analysis of the 1-Aminocyclopropane-1-Carboxylate Deaminase-Producing Pseudomonas thivervalensis SC5 Reveals Its Multifaceted Roles in Soil and in Beneficial Interactions With Plants.</title>
        <authorList>
            <person name="Nascimento F.X."/>
            <person name="Uron P."/>
            <person name="Glick B.R."/>
            <person name="Giachini A."/>
            <person name="Rossi M.J."/>
        </authorList>
    </citation>
    <scope>NUCLEOTIDE SEQUENCE [LARGE SCALE GENOMIC DNA]</scope>
    <source>
        <strain evidence="2">PLM3</strain>
    </source>
</reference>
<dbReference type="InterPro" id="IPR050678">
    <property type="entry name" value="DNA_Partitioning_ATPase"/>
</dbReference>
<dbReference type="Gene3D" id="3.40.50.300">
    <property type="entry name" value="P-loop containing nucleotide triphosphate hydrolases"/>
    <property type="match status" value="1"/>
</dbReference>
<protein>
    <submittedName>
        <fullName evidence="1">Cellulose synthase operon protein YhjQ</fullName>
    </submittedName>
</protein>
<sequence>MTSLGLHGLRGGAGSSSLLAALGYALHTLEQRVLLVDMCPENLLRLHFNLAVTETDGWARALLDGQDWKGQFWNLAPNLSVLPYGRLFRADQRRLEQELSHQPGLWDRRMSALAEHFDWILFDLPHRVPWSDSAVSCQLQIQVIEADAACHVLLQQQEEMADYLLLNRFDPASQIQRDLMLIWRQHYDARLLPVTVHSDEAMREALACKQPVGRYAPGSLVAQDALSLAIWCQTRQGEGA</sequence>
<dbReference type="SUPFAM" id="SSF52540">
    <property type="entry name" value="P-loop containing nucleoside triphosphate hydrolases"/>
    <property type="match status" value="1"/>
</dbReference>
<accession>A0A2Z4Z8Z8</accession>
<organism evidence="1 2">
    <name type="scientific">Pseudomonas thivervalensis</name>
    <dbReference type="NCBI Taxonomy" id="86265"/>
    <lineage>
        <taxon>Bacteria</taxon>
        <taxon>Pseudomonadati</taxon>
        <taxon>Pseudomonadota</taxon>
        <taxon>Gammaproteobacteria</taxon>
        <taxon>Pseudomonadales</taxon>
        <taxon>Pseudomonadaceae</taxon>
        <taxon>Pseudomonas</taxon>
    </lineage>
</organism>
<keyword evidence="2" id="KW-1185">Reference proteome</keyword>
<gene>
    <name evidence="1" type="primary">yhjQ</name>
    <name evidence="1" type="ORF">CEQ51_08415</name>
</gene>
<evidence type="ECO:0000313" key="1">
    <source>
        <dbReference type="EMBL" id="AXA60093.1"/>
    </source>
</evidence>